<gene>
    <name evidence="2" type="ORF">SCARR_05571</name>
</gene>
<organism evidence="2 3">
    <name type="scientific">Pontiella sulfatireligans</name>
    <dbReference type="NCBI Taxonomy" id="2750658"/>
    <lineage>
        <taxon>Bacteria</taxon>
        <taxon>Pseudomonadati</taxon>
        <taxon>Kiritimatiellota</taxon>
        <taxon>Kiritimatiellia</taxon>
        <taxon>Kiritimatiellales</taxon>
        <taxon>Pontiellaceae</taxon>
        <taxon>Pontiella</taxon>
    </lineage>
</organism>
<dbReference type="EMBL" id="CAAHFH010000004">
    <property type="protein sequence ID" value="VGO23464.1"/>
    <property type="molecule type" value="Genomic_DNA"/>
</dbReference>
<name>A0A6C2UW98_9BACT</name>
<keyword evidence="3" id="KW-1185">Reference proteome</keyword>
<evidence type="ECO:0000256" key="1">
    <source>
        <dbReference type="SAM" id="Phobius"/>
    </source>
</evidence>
<feature type="transmembrane region" description="Helical" evidence="1">
    <location>
        <begin position="31"/>
        <end position="51"/>
    </location>
</feature>
<keyword evidence="1" id="KW-0472">Membrane</keyword>
<dbReference type="Proteomes" id="UP000346198">
    <property type="component" value="Unassembled WGS sequence"/>
</dbReference>
<reference evidence="2 3" key="1">
    <citation type="submission" date="2019-04" db="EMBL/GenBank/DDBJ databases">
        <authorList>
            <person name="Van Vliet M D."/>
        </authorList>
    </citation>
    <scope>NUCLEOTIDE SEQUENCE [LARGE SCALE GENOMIC DNA]</scope>
    <source>
        <strain evidence="2 3">F21</strain>
    </source>
</reference>
<feature type="transmembrane region" description="Helical" evidence="1">
    <location>
        <begin position="6"/>
        <end position="24"/>
    </location>
</feature>
<accession>A0A6C2UW98</accession>
<evidence type="ECO:0000313" key="3">
    <source>
        <dbReference type="Proteomes" id="UP000346198"/>
    </source>
</evidence>
<sequence length="64" mass="7300">MTNELYAAPVLFGCTLYVVLLYCLPDYRFVSGLACCLFIFFTRAAAIHWHLSVPSWLISKVKPE</sequence>
<keyword evidence="1" id="KW-1133">Transmembrane helix</keyword>
<proteinExistence type="predicted"/>
<evidence type="ECO:0000313" key="2">
    <source>
        <dbReference type="EMBL" id="VGO23464.1"/>
    </source>
</evidence>
<dbReference type="AlphaFoldDB" id="A0A6C2UW98"/>
<keyword evidence="1" id="KW-0812">Transmembrane</keyword>
<protein>
    <submittedName>
        <fullName evidence="2">Uncharacterized protein</fullName>
    </submittedName>
</protein>